<organism evidence="1 2">
    <name type="scientific">Sedimentimonas flavescens</name>
    <dbReference type="NCBI Taxonomy" id="2851012"/>
    <lineage>
        <taxon>Bacteria</taxon>
        <taxon>Pseudomonadati</taxon>
        <taxon>Pseudomonadota</taxon>
        <taxon>Alphaproteobacteria</taxon>
        <taxon>Rhodobacterales</taxon>
        <taxon>Rhodobacter group</taxon>
        <taxon>Sedimentimonas</taxon>
    </lineage>
</organism>
<proteinExistence type="predicted"/>
<dbReference type="Proteomes" id="UP001526166">
    <property type="component" value="Unassembled WGS sequence"/>
</dbReference>
<reference evidence="1 2" key="1">
    <citation type="submission" date="2022-10" db="EMBL/GenBank/DDBJ databases">
        <title>Sinirhodobacter sp. nov., isolated from ocean surface sediments.</title>
        <authorList>
            <person name="He W."/>
            <person name="Wang L."/>
            <person name="Zhang D.-F."/>
        </authorList>
    </citation>
    <scope>NUCLEOTIDE SEQUENCE [LARGE SCALE GENOMIC DNA]</scope>
    <source>
        <strain evidence="1 2">WL0115</strain>
    </source>
</reference>
<protein>
    <submittedName>
        <fullName evidence="1">Uncharacterized protein</fullName>
    </submittedName>
</protein>
<name>A0ABT3A275_9RHOB</name>
<accession>A0ABT3A275</accession>
<dbReference type="EMBL" id="JAOWKW010000014">
    <property type="protein sequence ID" value="MCV2880098.1"/>
    <property type="molecule type" value="Genomic_DNA"/>
</dbReference>
<comment type="caution">
    <text evidence="1">The sequence shown here is derived from an EMBL/GenBank/DDBJ whole genome shotgun (WGS) entry which is preliminary data.</text>
</comment>
<sequence length="110" mass="12682">MIDEGWFPEEQLYEPTELEDPAYDTWLANYRPETEAHDLLHHLFKDKIIGPFGTRIRDLGLELGEHPSTPRYATAKLDGDWCVPRLSAEVAERTSWLVIDRLSASGETKR</sequence>
<dbReference type="RefSeq" id="WP_263848466.1">
    <property type="nucleotide sequence ID" value="NZ_JAOWKW010000014.1"/>
</dbReference>
<evidence type="ECO:0000313" key="1">
    <source>
        <dbReference type="EMBL" id="MCV2880098.1"/>
    </source>
</evidence>
<gene>
    <name evidence="1" type="ORF">OE699_14705</name>
</gene>
<keyword evidence="2" id="KW-1185">Reference proteome</keyword>
<evidence type="ECO:0000313" key="2">
    <source>
        <dbReference type="Proteomes" id="UP001526166"/>
    </source>
</evidence>